<feature type="transmembrane region" description="Helical" evidence="1">
    <location>
        <begin position="54"/>
        <end position="73"/>
    </location>
</feature>
<feature type="transmembrane region" description="Helical" evidence="1">
    <location>
        <begin position="12"/>
        <end position="33"/>
    </location>
</feature>
<comment type="caution">
    <text evidence="2">The sequence shown here is derived from an EMBL/GenBank/DDBJ whole genome shotgun (WGS) entry which is preliminary data.</text>
</comment>
<evidence type="ECO:0000313" key="3">
    <source>
        <dbReference type="Proteomes" id="UP000565078"/>
    </source>
</evidence>
<reference evidence="3" key="1">
    <citation type="journal article" date="2020" name="bioRxiv">
        <title>A rank-normalized archaeal taxonomy based on genome phylogeny resolves widespread incomplete and uneven classifications.</title>
        <authorList>
            <person name="Rinke C."/>
            <person name="Chuvochina M."/>
            <person name="Mussig A.J."/>
            <person name="Chaumeil P.-A."/>
            <person name="Waite D.W."/>
            <person name="Whitman W.B."/>
            <person name="Parks D.H."/>
            <person name="Hugenholtz P."/>
        </authorList>
    </citation>
    <scope>NUCLEOTIDE SEQUENCE [LARGE SCALE GENOMIC DNA]</scope>
</reference>
<protein>
    <submittedName>
        <fullName evidence="2">Uncharacterized protein</fullName>
    </submittedName>
</protein>
<sequence length="108" mass="12272">MAFIGQKGHIIFLIIGAFIILAILPVILTTFFWPAKIIMQVVMIFTLYTTVRGLMGSGNLTIMISAILIYFMVFKYFEIFLSLYVLQLLLGLQFLSVIIWGVGTTMRK</sequence>
<accession>A0A7J4J5C3</accession>
<name>A0A7J4J5C3_9ARCH</name>
<keyword evidence="1" id="KW-0472">Membrane</keyword>
<keyword evidence="1" id="KW-1133">Transmembrane helix</keyword>
<organism evidence="2 3">
    <name type="scientific">Candidatus Iainarchaeum sp</name>
    <dbReference type="NCBI Taxonomy" id="3101447"/>
    <lineage>
        <taxon>Archaea</taxon>
        <taxon>Candidatus Iainarchaeota</taxon>
        <taxon>Candidatus Iainarchaeia</taxon>
        <taxon>Candidatus Iainarchaeales</taxon>
        <taxon>Candidatus Iainarchaeaceae</taxon>
        <taxon>Candidatus Iainarchaeum</taxon>
    </lineage>
</organism>
<feature type="transmembrane region" description="Helical" evidence="1">
    <location>
        <begin position="79"/>
        <end position="102"/>
    </location>
</feature>
<proteinExistence type="predicted"/>
<dbReference type="AlphaFoldDB" id="A0A7J4J5C3"/>
<evidence type="ECO:0000313" key="2">
    <source>
        <dbReference type="EMBL" id="HIH10416.1"/>
    </source>
</evidence>
<keyword evidence="1" id="KW-0812">Transmembrane</keyword>
<evidence type="ECO:0000256" key="1">
    <source>
        <dbReference type="SAM" id="Phobius"/>
    </source>
</evidence>
<dbReference type="Proteomes" id="UP000565078">
    <property type="component" value="Unassembled WGS sequence"/>
</dbReference>
<dbReference type="EMBL" id="DUGC01000115">
    <property type="protein sequence ID" value="HIH10416.1"/>
    <property type="molecule type" value="Genomic_DNA"/>
</dbReference>
<gene>
    <name evidence="2" type="ORF">HA254_07170</name>
</gene>